<feature type="region of interest" description="Disordered" evidence="1">
    <location>
        <begin position="1"/>
        <end position="37"/>
    </location>
</feature>
<comment type="caution">
    <text evidence="2">The sequence shown here is derived from an EMBL/GenBank/DDBJ whole genome shotgun (WGS) entry which is preliminary data.</text>
</comment>
<evidence type="ECO:0000256" key="1">
    <source>
        <dbReference type="SAM" id="MobiDB-lite"/>
    </source>
</evidence>
<dbReference type="AlphaFoldDB" id="A0AAN7YEP4"/>
<dbReference type="EMBL" id="JAVRRL010000053">
    <property type="protein sequence ID" value="KAK5110102.1"/>
    <property type="molecule type" value="Genomic_DNA"/>
</dbReference>
<feature type="compositionally biased region" description="Basic and acidic residues" evidence="1">
    <location>
        <begin position="1"/>
        <end position="10"/>
    </location>
</feature>
<reference evidence="2" key="1">
    <citation type="submission" date="2023-08" db="EMBL/GenBank/DDBJ databases">
        <title>Black Yeasts Isolated from many extreme environments.</title>
        <authorList>
            <person name="Coleine C."/>
            <person name="Stajich J.E."/>
            <person name="Selbmann L."/>
        </authorList>
    </citation>
    <scope>NUCLEOTIDE SEQUENCE</scope>
    <source>
        <strain evidence="2">CCFEE 5401</strain>
    </source>
</reference>
<sequence length="226" mass="27231">MSRKQRLSDSRRRRRRQETPDPFEDDPYFYPHSNTATYNPNHDSAYEWRDDEFLEPTGIFPSRNGRHIEHYEPFDTLDFGPRGDGEYLSQNTHYMLDSCCRHHDNDYAGERENWMAGPDREPEDRLRWSTRAYHSSNHSFTDQNPYDAWPPRGWGQWTVPDGGQFGFLDQEGAGGLHKLGLGYYLDREDYKGRDTLYPKREWWSWNEEMRGDRKLRDKEVDYWPEY</sequence>
<organism evidence="2 3">
    <name type="scientific">Meristemomyces frigidus</name>
    <dbReference type="NCBI Taxonomy" id="1508187"/>
    <lineage>
        <taxon>Eukaryota</taxon>
        <taxon>Fungi</taxon>
        <taxon>Dikarya</taxon>
        <taxon>Ascomycota</taxon>
        <taxon>Pezizomycotina</taxon>
        <taxon>Dothideomycetes</taxon>
        <taxon>Dothideomycetidae</taxon>
        <taxon>Mycosphaerellales</taxon>
        <taxon>Teratosphaeriaceae</taxon>
        <taxon>Meristemomyces</taxon>
    </lineage>
</organism>
<accession>A0AAN7YEP4</accession>
<evidence type="ECO:0000313" key="3">
    <source>
        <dbReference type="Proteomes" id="UP001310890"/>
    </source>
</evidence>
<evidence type="ECO:0000313" key="2">
    <source>
        <dbReference type="EMBL" id="KAK5110102.1"/>
    </source>
</evidence>
<dbReference type="Proteomes" id="UP001310890">
    <property type="component" value="Unassembled WGS sequence"/>
</dbReference>
<protein>
    <submittedName>
        <fullName evidence="2">Uncharacterized protein</fullName>
    </submittedName>
</protein>
<proteinExistence type="predicted"/>
<name>A0AAN7YEP4_9PEZI</name>
<gene>
    <name evidence="2" type="ORF">LTR62_006236</name>
</gene>